<dbReference type="InterPro" id="IPR051081">
    <property type="entry name" value="HTH_MetalResp_TranReg"/>
</dbReference>
<dbReference type="SMART" id="SM00418">
    <property type="entry name" value="HTH_ARSR"/>
    <property type="match status" value="1"/>
</dbReference>
<dbReference type="SUPFAM" id="SSF46785">
    <property type="entry name" value="Winged helix' DNA-binding domain"/>
    <property type="match status" value="1"/>
</dbReference>
<dbReference type="InterPro" id="IPR036388">
    <property type="entry name" value="WH-like_DNA-bd_sf"/>
</dbReference>
<evidence type="ECO:0000256" key="1">
    <source>
        <dbReference type="ARBA" id="ARBA00023015"/>
    </source>
</evidence>
<evidence type="ECO:0000256" key="2">
    <source>
        <dbReference type="ARBA" id="ARBA00023125"/>
    </source>
</evidence>
<dbReference type="InterPro" id="IPR016943">
    <property type="entry name" value="UCP030050_HTH"/>
</dbReference>
<dbReference type="InterPro" id="IPR036390">
    <property type="entry name" value="WH_DNA-bd_sf"/>
</dbReference>
<dbReference type="CDD" id="cd00090">
    <property type="entry name" value="HTH_ARSR"/>
    <property type="match status" value="1"/>
</dbReference>
<sequence length="308" mass="34514">MQEIESTLVINPLEDINKLKALASEPRIQMLNLLREKTLNINEISDALKLPQSTVATHISILEDAGLIATESVKAKKGNQKLCCPSFRELLIQFPEKHNTSGDFIEVEMPIGIFTDYRVTAPCGLCSSEHIIGLLDIPDSFLNPERMKAGLLWCGSGTFEYKFPNNTMYESKKMTKLEVTLELSSETPGTNTNWPSDITMWINKTDIGTWVSPGDFGDKRGKYTPAWWKLEGSQYGLLKHFSVTNEGSFVDGMKISEVTLDDLKIPEHHSIRVKIGVKEDAEHMGGMNIFGKGFGNYDQGIVLRSYFN</sequence>
<keyword evidence="1" id="KW-0805">Transcription regulation</keyword>
<dbReference type="EMBL" id="CP064936">
    <property type="protein sequence ID" value="QQA01734.1"/>
    <property type="molecule type" value="Genomic_DNA"/>
</dbReference>
<feature type="domain" description="HTH arsR-type" evidence="4">
    <location>
        <begin position="17"/>
        <end position="96"/>
    </location>
</feature>
<proteinExistence type="predicted"/>
<keyword evidence="6" id="KW-1185">Reference proteome</keyword>
<dbReference type="Pfam" id="PF01022">
    <property type="entry name" value="HTH_5"/>
    <property type="match status" value="1"/>
</dbReference>
<dbReference type="AlphaFoldDB" id="A0A7T3V630"/>
<dbReference type="GO" id="GO:0003677">
    <property type="term" value="F:DNA binding"/>
    <property type="evidence" value="ECO:0007669"/>
    <property type="project" value="UniProtKB-KW"/>
</dbReference>
<keyword evidence="2" id="KW-0238">DNA-binding</keyword>
<dbReference type="GO" id="GO:0003700">
    <property type="term" value="F:DNA-binding transcription factor activity"/>
    <property type="evidence" value="ECO:0007669"/>
    <property type="project" value="InterPro"/>
</dbReference>
<dbReference type="InterPro" id="IPR011991">
    <property type="entry name" value="ArsR-like_HTH"/>
</dbReference>
<keyword evidence="3" id="KW-0804">Transcription</keyword>
<evidence type="ECO:0000256" key="3">
    <source>
        <dbReference type="ARBA" id="ARBA00023163"/>
    </source>
</evidence>
<evidence type="ECO:0000313" key="5">
    <source>
        <dbReference type="EMBL" id="QQA01734.1"/>
    </source>
</evidence>
<reference evidence="5 6" key="1">
    <citation type="submission" date="2020-11" db="EMBL/GenBank/DDBJ databases">
        <title>Treponema Peruensis nv. sp., first commensal Treponema isolated from human feces.</title>
        <authorList>
            <person name="Belkhou C."/>
            <person name="Raes J."/>
        </authorList>
    </citation>
    <scope>NUCLEOTIDE SEQUENCE [LARGE SCALE GENOMIC DNA]</scope>
    <source>
        <strain evidence="5 6">RCC2812</strain>
    </source>
</reference>
<dbReference type="KEGG" id="tper:IWA51_03735"/>
<gene>
    <name evidence="5" type="ORF">IWA51_03735</name>
</gene>
<organism evidence="5 6">
    <name type="scientific">Treponema peruense</name>
    <dbReference type="NCBI Taxonomy" id="2787628"/>
    <lineage>
        <taxon>Bacteria</taxon>
        <taxon>Pseudomonadati</taxon>
        <taxon>Spirochaetota</taxon>
        <taxon>Spirochaetia</taxon>
        <taxon>Spirochaetales</taxon>
        <taxon>Treponemataceae</taxon>
        <taxon>Treponema</taxon>
    </lineage>
</organism>
<name>A0A7T3V630_9SPIR</name>
<protein>
    <submittedName>
        <fullName evidence="5">ArsR family transcriptional regulator</fullName>
    </submittedName>
</protein>
<dbReference type="Proteomes" id="UP000595224">
    <property type="component" value="Chromosome"/>
</dbReference>
<dbReference type="PANTHER" id="PTHR33154:SF33">
    <property type="entry name" value="TRANSCRIPTIONAL REPRESSOR SDPR"/>
    <property type="match status" value="1"/>
</dbReference>
<evidence type="ECO:0000313" key="6">
    <source>
        <dbReference type="Proteomes" id="UP000595224"/>
    </source>
</evidence>
<dbReference type="PIRSF" id="PIRSF030050">
    <property type="entry name" value="UCP030050_HTH"/>
    <property type="match status" value="1"/>
</dbReference>
<accession>A0A7T3V630</accession>
<dbReference type="RefSeq" id="WP_177528457.1">
    <property type="nucleotide sequence ID" value="NZ_CBCSHE010000002.1"/>
</dbReference>
<dbReference type="Gene3D" id="1.10.10.10">
    <property type="entry name" value="Winged helix-like DNA-binding domain superfamily/Winged helix DNA-binding domain"/>
    <property type="match status" value="1"/>
</dbReference>
<evidence type="ECO:0000259" key="4">
    <source>
        <dbReference type="SMART" id="SM00418"/>
    </source>
</evidence>
<dbReference type="InterPro" id="IPR001845">
    <property type="entry name" value="HTH_ArsR_DNA-bd_dom"/>
</dbReference>
<dbReference type="PANTHER" id="PTHR33154">
    <property type="entry name" value="TRANSCRIPTIONAL REGULATOR, ARSR FAMILY"/>
    <property type="match status" value="1"/>
</dbReference>